<dbReference type="Proteomes" id="UP000821853">
    <property type="component" value="Chromosome 4"/>
</dbReference>
<comment type="caution">
    <text evidence="1">The sequence shown here is derived from an EMBL/GenBank/DDBJ whole genome shotgun (WGS) entry which is preliminary data.</text>
</comment>
<keyword evidence="2" id="KW-1185">Reference proteome</keyword>
<evidence type="ECO:0000313" key="1">
    <source>
        <dbReference type="EMBL" id="KAH9373116.1"/>
    </source>
</evidence>
<dbReference type="EMBL" id="JABSTR010000006">
    <property type="protein sequence ID" value="KAH9373116.1"/>
    <property type="molecule type" value="Genomic_DNA"/>
</dbReference>
<protein>
    <submittedName>
        <fullName evidence="1">Uncharacterized protein</fullName>
    </submittedName>
</protein>
<proteinExistence type="predicted"/>
<accession>A0A9J6GFJ7</accession>
<name>A0A9J6GFJ7_HAELO</name>
<evidence type="ECO:0000313" key="2">
    <source>
        <dbReference type="Proteomes" id="UP000821853"/>
    </source>
</evidence>
<gene>
    <name evidence="1" type="ORF">HPB48_001086</name>
</gene>
<dbReference type="VEuPathDB" id="VectorBase:HLOH_058746"/>
<dbReference type="AlphaFoldDB" id="A0A9J6GFJ7"/>
<sequence length="80" mass="8455">MPHPEVGEEVVIALALTAAPATAIISNSQTALRKFAIGRVSLITSRILQTAQTPRAHCPRLIWTPADSSLPGNELANEVA</sequence>
<reference evidence="1 2" key="1">
    <citation type="journal article" date="2020" name="Cell">
        <title>Large-Scale Comparative Analyses of Tick Genomes Elucidate Their Genetic Diversity and Vector Capacities.</title>
        <authorList>
            <consortium name="Tick Genome and Microbiome Consortium (TIGMIC)"/>
            <person name="Jia N."/>
            <person name="Wang J."/>
            <person name="Shi W."/>
            <person name="Du L."/>
            <person name="Sun Y."/>
            <person name="Zhan W."/>
            <person name="Jiang J.F."/>
            <person name="Wang Q."/>
            <person name="Zhang B."/>
            <person name="Ji P."/>
            <person name="Bell-Sakyi L."/>
            <person name="Cui X.M."/>
            <person name="Yuan T.T."/>
            <person name="Jiang B.G."/>
            <person name="Yang W.F."/>
            <person name="Lam T.T."/>
            <person name="Chang Q.C."/>
            <person name="Ding S.J."/>
            <person name="Wang X.J."/>
            <person name="Zhu J.G."/>
            <person name="Ruan X.D."/>
            <person name="Zhao L."/>
            <person name="Wei J.T."/>
            <person name="Ye R.Z."/>
            <person name="Que T.C."/>
            <person name="Du C.H."/>
            <person name="Zhou Y.H."/>
            <person name="Cheng J.X."/>
            <person name="Dai P.F."/>
            <person name="Guo W.B."/>
            <person name="Han X.H."/>
            <person name="Huang E.J."/>
            <person name="Li L.F."/>
            <person name="Wei W."/>
            <person name="Gao Y.C."/>
            <person name="Liu J.Z."/>
            <person name="Shao H.Z."/>
            <person name="Wang X."/>
            <person name="Wang C.C."/>
            <person name="Yang T.C."/>
            <person name="Huo Q.B."/>
            <person name="Li W."/>
            <person name="Chen H.Y."/>
            <person name="Chen S.E."/>
            <person name="Zhou L.G."/>
            <person name="Ni X.B."/>
            <person name="Tian J.H."/>
            <person name="Sheng Y."/>
            <person name="Liu T."/>
            <person name="Pan Y.S."/>
            <person name="Xia L.Y."/>
            <person name="Li J."/>
            <person name="Zhao F."/>
            <person name="Cao W.C."/>
        </authorList>
    </citation>
    <scope>NUCLEOTIDE SEQUENCE [LARGE SCALE GENOMIC DNA]</scope>
    <source>
        <strain evidence="1">HaeL-2018</strain>
    </source>
</reference>
<organism evidence="1 2">
    <name type="scientific">Haemaphysalis longicornis</name>
    <name type="common">Bush tick</name>
    <dbReference type="NCBI Taxonomy" id="44386"/>
    <lineage>
        <taxon>Eukaryota</taxon>
        <taxon>Metazoa</taxon>
        <taxon>Ecdysozoa</taxon>
        <taxon>Arthropoda</taxon>
        <taxon>Chelicerata</taxon>
        <taxon>Arachnida</taxon>
        <taxon>Acari</taxon>
        <taxon>Parasitiformes</taxon>
        <taxon>Ixodida</taxon>
        <taxon>Ixodoidea</taxon>
        <taxon>Ixodidae</taxon>
        <taxon>Haemaphysalinae</taxon>
        <taxon>Haemaphysalis</taxon>
    </lineage>
</organism>